<comment type="cofactor">
    <cofactor evidence="1">
        <name>Mg(2+)</name>
        <dbReference type="ChEBI" id="CHEBI:18420"/>
    </cofactor>
</comment>
<dbReference type="NCBIfam" id="NF006961">
    <property type="entry name" value="PRK09438.1"/>
    <property type="match status" value="1"/>
</dbReference>
<dbReference type="RefSeq" id="WP_169261490.1">
    <property type="nucleotide sequence ID" value="NZ_WTVQ01000030.1"/>
</dbReference>
<evidence type="ECO:0000313" key="5">
    <source>
        <dbReference type="Proteomes" id="UP000648984"/>
    </source>
</evidence>
<organism evidence="4 5">
    <name type="scientific">Aromatoleum diolicum</name>
    <dbReference type="NCBI Taxonomy" id="75796"/>
    <lineage>
        <taxon>Bacteria</taxon>
        <taxon>Pseudomonadati</taxon>
        <taxon>Pseudomonadota</taxon>
        <taxon>Betaproteobacteria</taxon>
        <taxon>Rhodocyclales</taxon>
        <taxon>Rhodocyclaceae</taxon>
        <taxon>Aromatoleum</taxon>
    </lineage>
</organism>
<dbReference type="Pfam" id="PF00293">
    <property type="entry name" value="NUDIX"/>
    <property type="match status" value="1"/>
</dbReference>
<dbReference type="InterPro" id="IPR003564">
    <property type="entry name" value="DHNTPase"/>
</dbReference>
<accession>A0ABX1QEJ1</accession>
<evidence type="ECO:0000256" key="1">
    <source>
        <dbReference type="ARBA" id="ARBA00001946"/>
    </source>
</evidence>
<dbReference type="PANTHER" id="PTHR43736">
    <property type="entry name" value="ADP-RIBOSE PYROPHOSPHATASE"/>
    <property type="match status" value="1"/>
</dbReference>
<name>A0ABX1QEJ1_9RHOO</name>
<keyword evidence="5" id="KW-1185">Reference proteome</keyword>
<evidence type="ECO:0000313" key="4">
    <source>
        <dbReference type="EMBL" id="NMG76348.1"/>
    </source>
</evidence>
<dbReference type="PANTHER" id="PTHR43736:SF1">
    <property type="entry name" value="DIHYDRONEOPTERIN TRIPHOSPHATE DIPHOSPHATASE"/>
    <property type="match status" value="1"/>
</dbReference>
<dbReference type="PROSITE" id="PS51462">
    <property type="entry name" value="NUDIX"/>
    <property type="match status" value="1"/>
</dbReference>
<gene>
    <name evidence="4" type="primary">nudB</name>
    <name evidence="4" type="ORF">GPA25_16435</name>
</gene>
<evidence type="ECO:0000256" key="2">
    <source>
        <dbReference type="ARBA" id="ARBA00022801"/>
    </source>
</evidence>
<dbReference type="InterPro" id="IPR000086">
    <property type="entry name" value="NUDIX_hydrolase_dom"/>
</dbReference>
<dbReference type="SUPFAM" id="SSF55811">
    <property type="entry name" value="Nudix"/>
    <property type="match status" value="1"/>
</dbReference>
<protein>
    <submittedName>
        <fullName evidence="4">Dihydroneopterin triphosphate diphosphatase</fullName>
        <ecNumber evidence="4">3.6.1.67</ecNumber>
    </submittedName>
</protein>
<reference evidence="4 5" key="1">
    <citation type="submission" date="2019-12" db="EMBL/GenBank/DDBJ databases">
        <title>Comparative genomics gives insights into the taxonomy of the Azoarcus-Aromatoleum group and reveals separate origins of nif in the plant-associated Azoarcus and non-plant-associated Aromatoleum sub-groups.</title>
        <authorList>
            <person name="Lafos M."/>
            <person name="Maluk M."/>
            <person name="Batista M."/>
            <person name="Junghare M."/>
            <person name="Carmona M."/>
            <person name="Faoro H."/>
            <person name="Cruz L.M."/>
            <person name="Battistoni F."/>
            <person name="De Souza E."/>
            <person name="Pedrosa F."/>
            <person name="Chen W.-M."/>
            <person name="Poole P.S."/>
            <person name="Dixon R.A."/>
            <person name="James E.K."/>
        </authorList>
    </citation>
    <scope>NUCLEOTIDE SEQUENCE [LARGE SCALE GENOMIC DNA]</scope>
    <source>
        <strain evidence="4 5">22Lin</strain>
    </source>
</reference>
<sequence>MTDTADFKQPVSVLVVLHTAALQILLLRRVSPAGFWQSVTGSLERGETLGQTALREIREETGIAAPPDRLLNWHRCNRFEIRAEWRKRYAPDVTHNVEHVFSLCIPEGQSIVLAPDEHDALLWLPPEAAAAKVFSWTNRDAILELPGHYLRSRASPA</sequence>
<dbReference type="EMBL" id="WTVQ01000030">
    <property type="protein sequence ID" value="NMG76348.1"/>
    <property type="molecule type" value="Genomic_DNA"/>
</dbReference>
<feature type="domain" description="Nudix hydrolase" evidence="3">
    <location>
        <begin position="7"/>
        <end position="146"/>
    </location>
</feature>
<dbReference type="PRINTS" id="PR01404">
    <property type="entry name" value="NPPPHYDRLASE"/>
</dbReference>
<evidence type="ECO:0000259" key="3">
    <source>
        <dbReference type="PROSITE" id="PS51462"/>
    </source>
</evidence>
<dbReference type="Gene3D" id="3.90.79.10">
    <property type="entry name" value="Nucleoside Triphosphate Pyrophosphohydrolase"/>
    <property type="match status" value="1"/>
</dbReference>
<keyword evidence="2 4" id="KW-0378">Hydrolase</keyword>
<dbReference type="InterPro" id="IPR020084">
    <property type="entry name" value="NUDIX_hydrolase_CS"/>
</dbReference>
<dbReference type="Proteomes" id="UP000648984">
    <property type="component" value="Unassembled WGS sequence"/>
</dbReference>
<dbReference type="InterPro" id="IPR015797">
    <property type="entry name" value="NUDIX_hydrolase-like_dom_sf"/>
</dbReference>
<proteinExistence type="predicted"/>
<dbReference type="EC" id="3.6.1.67" evidence="4"/>
<dbReference type="CDD" id="cd04664">
    <property type="entry name" value="NUDIX_DHNTPase_like"/>
    <property type="match status" value="1"/>
</dbReference>
<comment type="caution">
    <text evidence="4">The sequence shown here is derived from an EMBL/GenBank/DDBJ whole genome shotgun (WGS) entry which is preliminary data.</text>
</comment>
<dbReference type="GO" id="GO:0019177">
    <property type="term" value="F:dihydroneopterin triphosphate pyrophosphohydrolase activity"/>
    <property type="evidence" value="ECO:0007669"/>
    <property type="project" value="UniProtKB-EC"/>
</dbReference>
<dbReference type="PROSITE" id="PS00893">
    <property type="entry name" value="NUDIX_BOX"/>
    <property type="match status" value="1"/>
</dbReference>